<reference evidence="7" key="1">
    <citation type="journal article" date="2017" name="Genome Announc.">
        <title>Genome sequences of Cyberlindnera fabianii 65, Pichia kudriavzevii 129, and Saccharomyces cerevisiae 131 isolated from fermented masau fruits in Zimbabwe.</title>
        <authorList>
            <person name="van Rijswijck I.M.H."/>
            <person name="Derks M.F.L."/>
            <person name="Abee T."/>
            <person name="de Ridder D."/>
            <person name="Smid E.J."/>
        </authorList>
    </citation>
    <scope>NUCLEOTIDE SEQUENCE [LARGE SCALE GENOMIC DNA]</scope>
    <source>
        <strain evidence="7">65</strain>
    </source>
</reference>
<dbReference type="Proteomes" id="UP000189513">
    <property type="component" value="Unassembled WGS sequence"/>
</dbReference>
<keyword evidence="2" id="KW-0547">Nucleotide-binding</keyword>
<dbReference type="PROSITE" id="PS51883">
    <property type="entry name" value="OBG"/>
    <property type="match status" value="1"/>
</dbReference>
<dbReference type="Gene3D" id="3.40.50.300">
    <property type="entry name" value="P-loop containing nucleotide triphosphate hydrolases"/>
    <property type="match status" value="1"/>
</dbReference>
<protein>
    <submittedName>
        <fullName evidence="6">GTPase MTG2, mitochondrial</fullName>
    </submittedName>
</protein>
<gene>
    <name evidence="6" type="ORF">BON22_1518</name>
</gene>
<dbReference type="InterPro" id="IPR036726">
    <property type="entry name" value="GTP1_OBG_dom_sf"/>
</dbReference>
<dbReference type="GO" id="GO:0005739">
    <property type="term" value="C:mitochondrion"/>
    <property type="evidence" value="ECO:0007669"/>
    <property type="project" value="TreeGrafter"/>
</dbReference>
<dbReference type="CDD" id="cd01898">
    <property type="entry name" value="Obg"/>
    <property type="match status" value="1"/>
</dbReference>
<dbReference type="GO" id="GO:0000287">
    <property type="term" value="F:magnesium ion binding"/>
    <property type="evidence" value="ECO:0007669"/>
    <property type="project" value="InterPro"/>
</dbReference>
<feature type="domain" description="OBG-type G" evidence="4">
    <location>
        <begin position="310"/>
        <end position="476"/>
    </location>
</feature>
<dbReference type="PANTHER" id="PTHR11702:SF31">
    <property type="entry name" value="MITOCHONDRIAL RIBOSOME-ASSOCIATED GTPASE 2"/>
    <property type="match status" value="1"/>
</dbReference>
<evidence type="ECO:0000256" key="3">
    <source>
        <dbReference type="ARBA" id="ARBA00023134"/>
    </source>
</evidence>
<proteinExistence type="inferred from homology"/>
<evidence type="ECO:0000313" key="7">
    <source>
        <dbReference type="Proteomes" id="UP000189513"/>
    </source>
</evidence>
<dbReference type="InterPro" id="IPR006169">
    <property type="entry name" value="GTP1_OBG_dom"/>
</dbReference>
<dbReference type="InterPro" id="IPR045086">
    <property type="entry name" value="OBG_GTPase"/>
</dbReference>
<dbReference type="Pfam" id="PF01926">
    <property type="entry name" value="MMR_HSR1"/>
    <property type="match status" value="1"/>
</dbReference>
<keyword evidence="7" id="KW-1185">Reference proteome</keyword>
<evidence type="ECO:0000259" key="4">
    <source>
        <dbReference type="PROSITE" id="PS51710"/>
    </source>
</evidence>
<dbReference type="PIRSF" id="PIRSF002401">
    <property type="entry name" value="GTP_bd_Obg/CgtA"/>
    <property type="match status" value="1"/>
</dbReference>
<sequence length="478" mass="52786">MDEIKSDTPLTSKRQKTDYKFIRDYEDGTMDIALRIRNSSIRSSVFSGLSAKQRAKAESQSFADVRVIRLKSGKGGNGSVSFFRDAGRAIGPPDGGDGGDGGNIYVQAVKGMTSLTKLRQNYLAGDGGNGLGRQLDGKRGKDVIITVPVGTLIKWSPDPKMLKEEMEKGKDDEQVTEVEVKARGGYMEDIHPQYIQLMRDSPGVGEGWYFKDNDKGEEWHRQKDYFIKLDKKVQKYDRKVIQEELAGDLFPLHGLDLSEPTETPVLLLRGGIGGLGNMHFLTDEVRNPRFSKVGRSGLEGHFIFELKLLADLGLVGLPNAGKSTLLRAISNARPRVGHWEFTTLQPTIGTISIGIDKPSFTVADIPGLIKGASQNKGMGIDFLRHVERSGGIVFVVSLGNEDPIGDLEILLDEMGDRMENKKVLVAATKADLEGTRERFKELRSYVENRGWKIVPVCAMKKENVEQLVLMMGECAGKL</sequence>
<dbReference type="Pfam" id="PF01018">
    <property type="entry name" value="GTP1_OBG"/>
    <property type="match status" value="2"/>
</dbReference>
<comment type="similarity">
    <text evidence="1">Belongs to the TRAFAC class OBG-HflX-like GTPase superfamily. OBG GTPase family.</text>
</comment>
<dbReference type="InterPro" id="IPR006073">
    <property type="entry name" value="GTP-bd"/>
</dbReference>
<dbReference type="SUPFAM" id="SSF82051">
    <property type="entry name" value="Obg GTP-binding protein N-terminal domain"/>
    <property type="match status" value="1"/>
</dbReference>
<accession>A0A1V2LAG6</accession>
<dbReference type="SUPFAM" id="SSF52540">
    <property type="entry name" value="P-loop containing nucleoside triphosphate hydrolases"/>
    <property type="match status" value="1"/>
</dbReference>
<dbReference type="Gene3D" id="2.70.210.12">
    <property type="entry name" value="GTP1/OBG domain"/>
    <property type="match status" value="1"/>
</dbReference>
<dbReference type="PANTHER" id="PTHR11702">
    <property type="entry name" value="DEVELOPMENTALLY REGULATED GTP-BINDING PROTEIN-RELATED"/>
    <property type="match status" value="1"/>
</dbReference>
<comment type="caution">
    <text evidence="6">The sequence shown here is derived from an EMBL/GenBank/DDBJ whole genome shotgun (WGS) entry which is preliminary data.</text>
</comment>
<evidence type="ECO:0000259" key="5">
    <source>
        <dbReference type="PROSITE" id="PS51883"/>
    </source>
</evidence>
<keyword evidence="3" id="KW-0342">GTP-binding</keyword>
<dbReference type="GO" id="GO:0005525">
    <property type="term" value="F:GTP binding"/>
    <property type="evidence" value="ECO:0007669"/>
    <property type="project" value="UniProtKB-KW"/>
</dbReference>
<organism evidence="6 7">
    <name type="scientific">Cyberlindnera fabianii</name>
    <name type="common">Yeast</name>
    <name type="synonym">Hansenula fabianii</name>
    <dbReference type="NCBI Taxonomy" id="36022"/>
    <lineage>
        <taxon>Eukaryota</taxon>
        <taxon>Fungi</taxon>
        <taxon>Dikarya</taxon>
        <taxon>Ascomycota</taxon>
        <taxon>Saccharomycotina</taxon>
        <taxon>Saccharomycetes</taxon>
        <taxon>Phaffomycetales</taxon>
        <taxon>Phaffomycetaceae</taxon>
        <taxon>Cyberlindnera</taxon>
    </lineage>
</organism>
<dbReference type="GO" id="GO:0042254">
    <property type="term" value="P:ribosome biogenesis"/>
    <property type="evidence" value="ECO:0007669"/>
    <property type="project" value="UniProtKB-UniRule"/>
</dbReference>
<dbReference type="InterPro" id="IPR027417">
    <property type="entry name" value="P-loop_NTPase"/>
</dbReference>
<dbReference type="PRINTS" id="PR00326">
    <property type="entry name" value="GTP1OBG"/>
</dbReference>
<dbReference type="VEuPathDB" id="FungiDB:BON22_1518"/>
<dbReference type="GO" id="GO:0003924">
    <property type="term" value="F:GTPase activity"/>
    <property type="evidence" value="ECO:0007669"/>
    <property type="project" value="InterPro"/>
</dbReference>
<dbReference type="OMA" id="PRVGHWE"/>
<dbReference type="AlphaFoldDB" id="A0A1V2LAG6"/>
<evidence type="ECO:0000256" key="1">
    <source>
        <dbReference type="ARBA" id="ARBA00007699"/>
    </source>
</evidence>
<name>A0A1V2LAG6_CYBFA</name>
<evidence type="ECO:0000256" key="2">
    <source>
        <dbReference type="ARBA" id="ARBA00022741"/>
    </source>
</evidence>
<dbReference type="InterPro" id="IPR031167">
    <property type="entry name" value="G_OBG"/>
</dbReference>
<dbReference type="EMBL" id="MPUK01000002">
    <property type="protein sequence ID" value="ONH68833.1"/>
    <property type="molecule type" value="Genomic_DNA"/>
</dbReference>
<dbReference type="PROSITE" id="PS51710">
    <property type="entry name" value="G_OBG"/>
    <property type="match status" value="1"/>
</dbReference>
<dbReference type="InterPro" id="IPR014100">
    <property type="entry name" value="GTP-bd_Obg/CgtA"/>
</dbReference>
<evidence type="ECO:0000313" key="6">
    <source>
        <dbReference type="EMBL" id="ONH68833.1"/>
    </source>
</evidence>
<dbReference type="STRING" id="36022.A0A1V2LAG6"/>
<feature type="domain" description="Obg" evidence="5">
    <location>
        <begin position="60"/>
        <end position="309"/>
    </location>
</feature>